<dbReference type="PROSITE" id="PS51186">
    <property type="entry name" value="GNAT"/>
    <property type="match status" value="1"/>
</dbReference>
<name>A0ABT4I9X8_9ACTO</name>
<dbReference type="PANTHER" id="PTHR42791">
    <property type="entry name" value="GNAT FAMILY ACETYLTRANSFERASE"/>
    <property type="match status" value="1"/>
</dbReference>
<evidence type="ECO:0000313" key="2">
    <source>
        <dbReference type="EMBL" id="MCZ0858000.1"/>
    </source>
</evidence>
<dbReference type="Pfam" id="PF13673">
    <property type="entry name" value="Acetyltransf_10"/>
    <property type="match status" value="1"/>
</dbReference>
<reference evidence="2" key="1">
    <citation type="submission" date="2022-10" db="EMBL/GenBank/DDBJ databases">
        <title>Genome sequence of Actinomyces israelii ATCC 10048.</title>
        <authorList>
            <person name="Watt R.M."/>
            <person name="Tong W.M."/>
        </authorList>
    </citation>
    <scope>NUCLEOTIDE SEQUENCE</scope>
    <source>
        <strain evidence="2">ATCC 10048</strain>
    </source>
</reference>
<evidence type="ECO:0000313" key="3">
    <source>
        <dbReference type="Proteomes" id="UP001072034"/>
    </source>
</evidence>
<sequence length="197" mass="21399">MDVRRAGPAQVPAIRTVLARALAGDPLFAWFFPRGREPEERRLSRIALYLAPQIDWMVAASTAHVALTGGDVVGAALWLDPDLTRPDTLPAMDDLAEILMDGPTARASRSGMRAARDGAPRVEGDYLAMLAVVPDMQGRGVGSRLLAPALGRGPGTRWLETTNPRNTPFYERAGFRVIHDAQINDSGVRLIRMAGEF</sequence>
<dbReference type="RefSeq" id="WP_268917488.1">
    <property type="nucleotide sequence ID" value="NZ_JAPTMY010000015.1"/>
</dbReference>
<dbReference type="InterPro" id="IPR016181">
    <property type="entry name" value="Acyl_CoA_acyltransferase"/>
</dbReference>
<dbReference type="PANTHER" id="PTHR42791:SF1">
    <property type="entry name" value="N-ACETYLTRANSFERASE DOMAIN-CONTAINING PROTEIN"/>
    <property type="match status" value="1"/>
</dbReference>
<dbReference type="EMBL" id="JAPTMY010000015">
    <property type="protein sequence ID" value="MCZ0858000.1"/>
    <property type="molecule type" value="Genomic_DNA"/>
</dbReference>
<evidence type="ECO:0000259" key="1">
    <source>
        <dbReference type="PROSITE" id="PS51186"/>
    </source>
</evidence>
<gene>
    <name evidence="2" type="ORF">OHJ16_08075</name>
</gene>
<dbReference type="InterPro" id="IPR000182">
    <property type="entry name" value="GNAT_dom"/>
</dbReference>
<dbReference type="GO" id="GO:0016746">
    <property type="term" value="F:acyltransferase activity"/>
    <property type="evidence" value="ECO:0007669"/>
    <property type="project" value="UniProtKB-KW"/>
</dbReference>
<organism evidence="2 3">
    <name type="scientific">Actinomyces israelii</name>
    <dbReference type="NCBI Taxonomy" id="1659"/>
    <lineage>
        <taxon>Bacteria</taxon>
        <taxon>Bacillati</taxon>
        <taxon>Actinomycetota</taxon>
        <taxon>Actinomycetes</taxon>
        <taxon>Actinomycetales</taxon>
        <taxon>Actinomycetaceae</taxon>
        <taxon>Actinomyces</taxon>
    </lineage>
</organism>
<dbReference type="Gene3D" id="3.40.630.30">
    <property type="match status" value="1"/>
</dbReference>
<proteinExistence type="predicted"/>
<protein>
    <submittedName>
        <fullName evidence="2">GNAT family N-acetyltransferase</fullName>
        <ecNumber evidence="2">2.3.1.-</ecNumber>
    </submittedName>
</protein>
<comment type="caution">
    <text evidence="2">The sequence shown here is derived from an EMBL/GenBank/DDBJ whole genome shotgun (WGS) entry which is preliminary data.</text>
</comment>
<dbReference type="Proteomes" id="UP001072034">
    <property type="component" value="Unassembled WGS sequence"/>
</dbReference>
<keyword evidence="2" id="KW-0808">Transferase</keyword>
<dbReference type="SUPFAM" id="SSF55729">
    <property type="entry name" value="Acyl-CoA N-acyltransferases (Nat)"/>
    <property type="match status" value="1"/>
</dbReference>
<dbReference type="EC" id="2.3.1.-" evidence="2"/>
<accession>A0ABT4I9X8</accession>
<dbReference type="InterPro" id="IPR052523">
    <property type="entry name" value="Trichothecene_AcTrans"/>
</dbReference>
<keyword evidence="2" id="KW-0012">Acyltransferase</keyword>
<feature type="domain" description="N-acetyltransferase" evidence="1">
    <location>
        <begin position="1"/>
        <end position="195"/>
    </location>
</feature>
<keyword evidence="3" id="KW-1185">Reference proteome</keyword>
<dbReference type="CDD" id="cd04301">
    <property type="entry name" value="NAT_SF"/>
    <property type="match status" value="1"/>
</dbReference>